<dbReference type="OrthoDB" id="5948508at2"/>
<dbReference type="EMBL" id="CP042806">
    <property type="protein sequence ID" value="QEE30326.1"/>
    <property type="molecule type" value="Genomic_DNA"/>
</dbReference>
<feature type="chain" id="PRO_5022899978" description="Transporter" evidence="1">
    <location>
        <begin position="31"/>
        <end position="273"/>
    </location>
</feature>
<proteinExistence type="predicted"/>
<keyword evidence="1" id="KW-0732">Signal</keyword>
<dbReference type="KEGG" id="talb:FTW19_21485"/>
<evidence type="ECO:0008006" key="4">
    <source>
        <dbReference type="Google" id="ProtNLM"/>
    </source>
</evidence>
<dbReference type="Proteomes" id="UP000321820">
    <property type="component" value="Chromosome"/>
</dbReference>
<name>A0A5B9EJM4_9BACT</name>
<evidence type="ECO:0000313" key="2">
    <source>
        <dbReference type="EMBL" id="QEE30326.1"/>
    </source>
</evidence>
<dbReference type="RefSeq" id="WP_147649595.1">
    <property type="nucleotide sequence ID" value="NZ_CP042806.1"/>
</dbReference>
<evidence type="ECO:0000313" key="3">
    <source>
        <dbReference type="Proteomes" id="UP000321820"/>
    </source>
</evidence>
<evidence type="ECO:0000256" key="1">
    <source>
        <dbReference type="SAM" id="SignalP"/>
    </source>
</evidence>
<dbReference type="AlphaFoldDB" id="A0A5B9EJM4"/>
<keyword evidence="3" id="KW-1185">Reference proteome</keyword>
<organism evidence="2 3">
    <name type="scientific">Terriglobus albidus</name>
    <dbReference type="NCBI Taxonomy" id="1592106"/>
    <lineage>
        <taxon>Bacteria</taxon>
        <taxon>Pseudomonadati</taxon>
        <taxon>Acidobacteriota</taxon>
        <taxon>Terriglobia</taxon>
        <taxon>Terriglobales</taxon>
        <taxon>Acidobacteriaceae</taxon>
        <taxon>Terriglobus</taxon>
    </lineage>
</organism>
<reference evidence="2 3" key="1">
    <citation type="submission" date="2019-08" db="EMBL/GenBank/DDBJ databases">
        <title>Complete genome sequence of Terriglobus albidus strain ORNL.</title>
        <authorList>
            <person name="Podar M."/>
        </authorList>
    </citation>
    <scope>NUCLEOTIDE SEQUENCE [LARGE SCALE GENOMIC DNA]</scope>
    <source>
        <strain evidence="2 3">ORNL</strain>
    </source>
</reference>
<gene>
    <name evidence="2" type="ORF">FTW19_21485</name>
</gene>
<accession>A0A5B9EJM4</accession>
<sequence>MRNLIGRCCYVALWSLVLTLAGWLAPRAYAQGNYEIQVYGSDTVLPKTTMVELHSNFTAKGQRYLIDGVYPTNHQQHETIEITQGINNWSEVGFYIFTSEQEGHGLQWVGDHIRPRVRVPDSWHWPVGVSISTEVGYQRAMYSPDTWTWEIRPIIDKSFGRWYFSVNPALERTWHGPDVNQGLGFAPGVKASYDFTRTISAGVEYYADYGRFGAFDTLHNQQQQIFAVSDLNVSQQWEINFGVGLGATSATDHLIVKGIIGRRFSWGKHPEIE</sequence>
<feature type="signal peptide" evidence="1">
    <location>
        <begin position="1"/>
        <end position="30"/>
    </location>
</feature>
<protein>
    <recommendedName>
        <fullName evidence="4">Transporter</fullName>
    </recommendedName>
</protein>